<dbReference type="FunFam" id="1.10.630.10:FF:000042">
    <property type="entry name" value="Cytochrome P450"/>
    <property type="match status" value="1"/>
</dbReference>
<dbReference type="GO" id="GO:0020037">
    <property type="term" value="F:heme binding"/>
    <property type="evidence" value="ECO:0007669"/>
    <property type="project" value="InterPro"/>
</dbReference>
<dbReference type="CDD" id="cd11056">
    <property type="entry name" value="CYP6-like"/>
    <property type="match status" value="1"/>
</dbReference>
<evidence type="ECO:0000256" key="6">
    <source>
        <dbReference type="ARBA" id="ARBA00022723"/>
    </source>
</evidence>
<keyword evidence="5 13" id="KW-0349">Heme</keyword>
<dbReference type="Proteomes" id="UP001177670">
    <property type="component" value="Unassembled WGS sequence"/>
</dbReference>
<keyword evidence="8" id="KW-0492">Microsome</keyword>
<feature type="binding site" description="axial binding residue" evidence="13">
    <location>
        <position position="444"/>
    </location>
    <ligand>
        <name>heme</name>
        <dbReference type="ChEBI" id="CHEBI:30413"/>
    </ligand>
    <ligandPart>
        <name>Fe</name>
        <dbReference type="ChEBI" id="CHEBI:18248"/>
    </ligandPart>
</feature>
<evidence type="ECO:0000256" key="1">
    <source>
        <dbReference type="ARBA" id="ARBA00001971"/>
    </source>
</evidence>
<evidence type="ECO:0000256" key="9">
    <source>
        <dbReference type="ARBA" id="ARBA00023002"/>
    </source>
</evidence>
<dbReference type="EMBL" id="JAHYIQ010000024">
    <property type="protein sequence ID" value="KAK1122066.1"/>
    <property type="molecule type" value="Genomic_DNA"/>
</dbReference>
<dbReference type="PANTHER" id="PTHR24292">
    <property type="entry name" value="CYTOCHROME P450"/>
    <property type="match status" value="1"/>
</dbReference>
<comment type="subcellular location">
    <subcellularLocation>
        <location evidence="3">Endoplasmic reticulum membrane</location>
        <topology evidence="3">Peripheral membrane protein</topology>
    </subcellularLocation>
    <subcellularLocation>
        <location evidence="2">Microsome membrane</location>
        <topology evidence="2">Peripheral membrane protein</topology>
    </subcellularLocation>
</comment>
<evidence type="ECO:0000256" key="14">
    <source>
        <dbReference type="RuleBase" id="RU000461"/>
    </source>
</evidence>
<keyword evidence="6 13" id="KW-0479">Metal-binding</keyword>
<dbReference type="InterPro" id="IPR002401">
    <property type="entry name" value="Cyt_P450_E_grp-I"/>
</dbReference>
<evidence type="ECO:0000256" key="7">
    <source>
        <dbReference type="ARBA" id="ARBA00022824"/>
    </source>
</evidence>
<dbReference type="SUPFAM" id="SSF48264">
    <property type="entry name" value="Cytochrome P450"/>
    <property type="match status" value="1"/>
</dbReference>
<evidence type="ECO:0000256" key="3">
    <source>
        <dbReference type="ARBA" id="ARBA00004406"/>
    </source>
</evidence>
<dbReference type="Pfam" id="PF00067">
    <property type="entry name" value="p450"/>
    <property type="match status" value="1"/>
</dbReference>
<organism evidence="15 16">
    <name type="scientific">Melipona bicolor</name>
    <dbReference type="NCBI Taxonomy" id="60889"/>
    <lineage>
        <taxon>Eukaryota</taxon>
        <taxon>Metazoa</taxon>
        <taxon>Ecdysozoa</taxon>
        <taxon>Arthropoda</taxon>
        <taxon>Hexapoda</taxon>
        <taxon>Insecta</taxon>
        <taxon>Pterygota</taxon>
        <taxon>Neoptera</taxon>
        <taxon>Endopterygota</taxon>
        <taxon>Hymenoptera</taxon>
        <taxon>Apocrita</taxon>
        <taxon>Aculeata</taxon>
        <taxon>Apoidea</taxon>
        <taxon>Anthophila</taxon>
        <taxon>Apidae</taxon>
        <taxon>Melipona</taxon>
    </lineage>
</organism>
<keyword evidence="7" id="KW-0256">Endoplasmic reticulum</keyword>
<dbReference type="GO" id="GO:0004497">
    <property type="term" value="F:monooxygenase activity"/>
    <property type="evidence" value="ECO:0007669"/>
    <property type="project" value="UniProtKB-KW"/>
</dbReference>
<sequence length="501" mass="58466">MAYLEVLCAVIAVLLAFCYYSTSAFSFWKNRGIPGPKPVFFFGNSMDILFSRFSAAEYVHKLFPDFKDDPMFGLYMRRSAVLVLRDPELLRDVMVRDFSTFSERGFIAYERTEPLSMHIVNLDVERWRPLRTHFHPLFSVAKIKSMFGLILECADQLEKYVDQVVARDEPIDFSEISAKFTTDVIASCVFGIDANSISDESSEFRRFGKLFFNMKEFENAVRLRLRLYARKLYELLGYIMPEKRFTAFFTKLVVDAMKYRKEHNIYRPDIIQTLMELKEHPEKMSDTKVTDNLLVAQAFGFFNAGFETSSTTMTNILYELALNSDIQDKLRQEINEHFAMHNGEFKYENMKEMKYFDKVYKETLRKYPPIGLVPRRSVCPYTFRNTKLTIPKRLMLWIPILAIHRDPDNYPNPDVFDPERFNKEAIEARHPMTYLPFGAGPRNCIAGRFGECQTKVGLVTILRKYKVQVCEKTMIPYEFEPTGFLLGPKGGIYLRLAKLEA</sequence>
<accession>A0AA40FNC9</accession>
<dbReference type="InterPro" id="IPR050476">
    <property type="entry name" value="Insect_CytP450_Detox"/>
</dbReference>
<dbReference type="InterPro" id="IPR001128">
    <property type="entry name" value="Cyt_P450"/>
</dbReference>
<dbReference type="Gene3D" id="1.10.630.10">
    <property type="entry name" value="Cytochrome P450"/>
    <property type="match status" value="1"/>
</dbReference>
<comment type="similarity">
    <text evidence="4 14">Belongs to the cytochrome P450 family.</text>
</comment>
<keyword evidence="11 14" id="KW-0503">Monooxygenase</keyword>
<dbReference type="AlphaFoldDB" id="A0AA40FNC9"/>
<evidence type="ECO:0000256" key="11">
    <source>
        <dbReference type="ARBA" id="ARBA00023033"/>
    </source>
</evidence>
<name>A0AA40FNC9_9HYME</name>
<dbReference type="PRINTS" id="PR00385">
    <property type="entry name" value="P450"/>
</dbReference>
<gene>
    <name evidence="15" type="ORF">K0M31_009909</name>
</gene>
<dbReference type="InterPro" id="IPR017972">
    <property type="entry name" value="Cyt_P450_CS"/>
</dbReference>
<evidence type="ECO:0000256" key="8">
    <source>
        <dbReference type="ARBA" id="ARBA00022848"/>
    </source>
</evidence>
<evidence type="ECO:0000313" key="16">
    <source>
        <dbReference type="Proteomes" id="UP001177670"/>
    </source>
</evidence>
<keyword evidence="10 13" id="KW-0408">Iron</keyword>
<comment type="caution">
    <text evidence="15">The sequence shown here is derived from an EMBL/GenBank/DDBJ whole genome shotgun (WGS) entry which is preliminary data.</text>
</comment>
<evidence type="ECO:0000256" key="2">
    <source>
        <dbReference type="ARBA" id="ARBA00004174"/>
    </source>
</evidence>
<evidence type="ECO:0000256" key="12">
    <source>
        <dbReference type="ARBA" id="ARBA00023136"/>
    </source>
</evidence>
<dbReference type="PANTHER" id="PTHR24292:SF54">
    <property type="entry name" value="CYP9F3-RELATED"/>
    <property type="match status" value="1"/>
</dbReference>
<dbReference type="GO" id="GO:0005506">
    <property type="term" value="F:iron ion binding"/>
    <property type="evidence" value="ECO:0007669"/>
    <property type="project" value="InterPro"/>
</dbReference>
<evidence type="ECO:0000256" key="13">
    <source>
        <dbReference type="PIRSR" id="PIRSR602401-1"/>
    </source>
</evidence>
<dbReference type="GO" id="GO:0016705">
    <property type="term" value="F:oxidoreductase activity, acting on paired donors, with incorporation or reduction of molecular oxygen"/>
    <property type="evidence" value="ECO:0007669"/>
    <property type="project" value="InterPro"/>
</dbReference>
<dbReference type="PRINTS" id="PR00463">
    <property type="entry name" value="EP450I"/>
</dbReference>
<dbReference type="GO" id="GO:0005789">
    <property type="term" value="C:endoplasmic reticulum membrane"/>
    <property type="evidence" value="ECO:0007669"/>
    <property type="project" value="UniProtKB-SubCell"/>
</dbReference>
<protein>
    <recommendedName>
        <fullName evidence="17">Cytochrome P450 6a14</fullName>
    </recommendedName>
</protein>
<dbReference type="PROSITE" id="PS00086">
    <property type="entry name" value="CYTOCHROME_P450"/>
    <property type="match status" value="1"/>
</dbReference>
<evidence type="ECO:0000256" key="5">
    <source>
        <dbReference type="ARBA" id="ARBA00022617"/>
    </source>
</evidence>
<keyword evidence="9 14" id="KW-0560">Oxidoreductase</keyword>
<evidence type="ECO:0008006" key="17">
    <source>
        <dbReference type="Google" id="ProtNLM"/>
    </source>
</evidence>
<evidence type="ECO:0000313" key="15">
    <source>
        <dbReference type="EMBL" id="KAK1122066.1"/>
    </source>
</evidence>
<evidence type="ECO:0000256" key="4">
    <source>
        <dbReference type="ARBA" id="ARBA00010617"/>
    </source>
</evidence>
<keyword evidence="16" id="KW-1185">Reference proteome</keyword>
<proteinExistence type="inferred from homology"/>
<comment type="cofactor">
    <cofactor evidence="1 13">
        <name>heme</name>
        <dbReference type="ChEBI" id="CHEBI:30413"/>
    </cofactor>
</comment>
<dbReference type="InterPro" id="IPR036396">
    <property type="entry name" value="Cyt_P450_sf"/>
</dbReference>
<keyword evidence="12" id="KW-0472">Membrane</keyword>
<evidence type="ECO:0000256" key="10">
    <source>
        <dbReference type="ARBA" id="ARBA00023004"/>
    </source>
</evidence>
<reference evidence="15" key="1">
    <citation type="submission" date="2021-10" db="EMBL/GenBank/DDBJ databases">
        <title>Melipona bicolor Genome sequencing and assembly.</title>
        <authorList>
            <person name="Araujo N.S."/>
            <person name="Arias M.C."/>
        </authorList>
    </citation>
    <scope>NUCLEOTIDE SEQUENCE</scope>
    <source>
        <strain evidence="15">USP_2M_L1-L4_2017</strain>
        <tissue evidence="15">Whole body</tissue>
    </source>
</reference>